<keyword evidence="2" id="KW-1185">Reference proteome</keyword>
<dbReference type="EMBL" id="JAWWNJ010000149">
    <property type="protein sequence ID" value="KAK6981526.1"/>
    <property type="molecule type" value="Genomic_DNA"/>
</dbReference>
<gene>
    <name evidence="1" type="ORF">R3P38DRAFT_3410821</name>
</gene>
<evidence type="ECO:0000313" key="2">
    <source>
        <dbReference type="Proteomes" id="UP001362999"/>
    </source>
</evidence>
<protein>
    <submittedName>
        <fullName evidence="1">BTB domain-containing protein</fullName>
    </submittedName>
</protein>
<dbReference type="AlphaFoldDB" id="A0AAV9ZHK6"/>
<dbReference type="Proteomes" id="UP001362999">
    <property type="component" value="Unassembled WGS sequence"/>
</dbReference>
<proteinExistence type="predicted"/>
<reference evidence="1 2" key="1">
    <citation type="journal article" date="2024" name="J Genomics">
        <title>Draft genome sequencing and assembly of Favolaschia claudopus CIRM-BRFM 2984 isolated from oak limbs.</title>
        <authorList>
            <person name="Navarro D."/>
            <person name="Drula E."/>
            <person name="Chaduli D."/>
            <person name="Cazenave R."/>
            <person name="Ahrendt S."/>
            <person name="Wang J."/>
            <person name="Lipzen A."/>
            <person name="Daum C."/>
            <person name="Barry K."/>
            <person name="Grigoriev I.V."/>
            <person name="Favel A."/>
            <person name="Rosso M.N."/>
            <person name="Martin F."/>
        </authorList>
    </citation>
    <scope>NUCLEOTIDE SEQUENCE [LARGE SCALE GENOMIC DNA]</scope>
    <source>
        <strain evidence="1 2">CIRM-BRFM 2984</strain>
    </source>
</reference>
<accession>A0AAV9ZHK6</accession>
<organism evidence="1 2">
    <name type="scientific">Favolaschia claudopus</name>
    <dbReference type="NCBI Taxonomy" id="2862362"/>
    <lineage>
        <taxon>Eukaryota</taxon>
        <taxon>Fungi</taxon>
        <taxon>Dikarya</taxon>
        <taxon>Basidiomycota</taxon>
        <taxon>Agaricomycotina</taxon>
        <taxon>Agaricomycetes</taxon>
        <taxon>Agaricomycetidae</taxon>
        <taxon>Agaricales</taxon>
        <taxon>Marasmiineae</taxon>
        <taxon>Mycenaceae</taxon>
        <taxon>Favolaschia</taxon>
    </lineage>
</organism>
<comment type="caution">
    <text evidence="1">The sequence shown here is derived from an EMBL/GenBank/DDBJ whole genome shotgun (WGS) entry which is preliminary data.</text>
</comment>
<sequence length="324" mass="36894">MVGTNDANFDKSITLWAHDSSHIVEDLWFDDGTLVITTEAACFRIYGGHLAKESCIFRDMLQLCQPAGTKTIEQCPVVHLVDDSRDVEYFLKALLDHSFFLPFPAPTTFAIIAGVARLSKKYEVNTLYTRALSHFASAFPVSPKEKVLCSWRQPGLSIPAALLARELELDWALPIALYRVCAYSSTDEILCGIDLDSFHFELELNDKQSCLKECVLMRGADSTNFMDFLWNPEKINGCMAPNVCKDRRLARRKFIEVRRHFVLPFDLWTDDDWAGCVVCGPCLSAMRAAYNATLEKFWDSLPRRFALPAWDKLKERRCEALELD</sequence>
<name>A0AAV9ZHK6_9AGAR</name>
<evidence type="ECO:0000313" key="1">
    <source>
        <dbReference type="EMBL" id="KAK6981526.1"/>
    </source>
</evidence>